<proteinExistence type="inferred from homology"/>
<feature type="region of interest" description="Disordered" evidence="4">
    <location>
        <begin position="416"/>
        <end position="451"/>
    </location>
</feature>
<name>A0A830HGL2_9CHLO</name>
<dbReference type="SUPFAM" id="SSF46785">
    <property type="entry name" value="Winged helix' DNA-binding domain"/>
    <property type="match status" value="1"/>
</dbReference>
<evidence type="ECO:0000313" key="8">
    <source>
        <dbReference type="Proteomes" id="UP000660262"/>
    </source>
</evidence>
<dbReference type="Gene3D" id="1.10.10.580">
    <property type="entry name" value="Structural maintenance of chromosome 1. Chain E"/>
    <property type="match status" value="1"/>
</dbReference>
<dbReference type="InterPro" id="IPR006909">
    <property type="entry name" value="Rad21/Rec8_C_eu"/>
</dbReference>
<dbReference type="InterPro" id="IPR006910">
    <property type="entry name" value="Rad21_Rec8_N"/>
</dbReference>
<reference evidence="7" key="1">
    <citation type="submission" date="2020-10" db="EMBL/GenBank/DDBJ databases">
        <title>Unveiling of a novel bifunctional photoreceptor, Dualchrome1, isolated from a cosmopolitan green alga.</title>
        <authorList>
            <person name="Suzuki S."/>
            <person name="Kawachi M."/>
        </authorList>
    </citation>
    <scope>NUCLEOTIDE SEQUENCE</scope>
    <source>
        <strain evidence="7">NIES 2893</strain>
    </source>
</reference>
<dbReference type="InterPro" id="IPR039781">
    <property type="entry name" value="Rad21/Rec8-like"/>
</dbReference>
<evidence type="ECO:0000256" key="2">
    <source>
        <dbReference type="ARBA" id="ARBA00009870"/>
    </source>
</evidence>
<feature type="domain" description="Rad21/Rec8-like protein N-terminal" evidence="6">
    <location>
        <begin position="1"/>
        <end position="103"/>
    </location>
</feature>
<evidence type="ECO:0000259" key="5">
    <source>
        <dbReference type="Pfam" id="PF04824"/>
    </source>
</evidence>
<dbReference type="PANTHER" id="PTHR12585">
    <property type="entry name" value="SCC1 / RAD21 FAMILY MEMBER"/>
    <property type="match status" value="1"/>
</dbReference>
<dbReference type="InterPro" id="IPR023093">
    <property type="entry name" value="ScpA-like_C"/>
</dbReference>
<dbReference type="GO" id="GO:0005634">
    <property type="term" value="C:nucleus"/>
    <property type="evidence" value="ECO:0007669"/>
    <property type="project" value="UniProtKB-SubCell"/>
</dbReference>
<evidence type="ECO:0000256" key="1">
    <source>
        <dbReference type="ARBA" id="ARBA00004123"/>
    </source>
</evidence>
<accession>A0A830HGL2</accession>
<dbReference type="Pfam" id="PF04824">
    <property type="entry name" value="Rad21_Rec8"/>
    <property type="match status" value="1"/>
</dbReference>
<organism evidence="7 8">
    <name type="scientific">Pycnococcus provasolii</name>
    <dbReference type="NCBI Taxonomy" id="41880"/>
    <lineage>
        <taxon>Eukaryota</taxon>
        <taxon>Viridiplantae</taxon>
        <taxon>Chlorophyta</taxon>
        <taxon>Pseudoscourfieldiophyceae</taxon>
        <taxon>Pseudoscourfieldiales</taxon>
        <taxon>Pycnococcaceae</taxon>
        <taxon>Pycnococcus</taxon>
    </lineage>
</organism>
<dbReference type="GO" id="GO:1990414">
    <property type="term" value="P:replication-born double-strand break repair via sister chromatid exchange"/>
    <property type="evidence" value="ECO:0007669"/>
    <property type="project" value="TreeGrafter"/>
</dbReference>
<feature type="compositionally biased region" description="Basic residues" evidence="4">
    <location>
        <begin position="320"/>
        <end position="332"/>
    </location>
</feature>
<gene>
    <name evidence="7" type="ORF">PPROV_000320300</name>
</gene>
<dbReference type="PANTHER" id="PTHR12585:SF69">
    <property type="entry name" value="FI11703P"/>
    <property type="match status" value="1"/>
</dbReference>
<dbReference type="GO" id="GO:0007062">
    <property type="term" value="P:sister chromatid cohesion"/>
    <property type="evidence" value="ECO:0007669"/>
    <property type="project" value="InterPro"/>
</dbReference>
<dbReference type="EMBL" id="BNJQ01000007">
    <property type="protein sequence ID" value="GHP04449.1"/>
    <property type="molecule type" value="Genomic_DNA"/>
</dbReference>
<dbReference type="GO" id="GO:0008278">
    <property type="term" value="C:cohesin complex"/>
    <property type="evidence" value="ECO:0007669"/>
    <property type="project" value="InterPro"/>
</dbReference>
<keyword evidence="3" id="KW-0539">Nucleus</keyword>
<dbReference type="Pfam" id="PF04825">
    <property type="entry name" value="Rad21_Rec8_N"/>
    <property type="match status" value="1"/>
</dbReference>
<dbReference type="InterPro" id="IPR036390">
    <property type="entry name" value="WH_DNA-bd_sf"/>
</dbReference>
<comment type="similarity">
    <text evidence="2">Belongs to the rad21 family.</text>
</comment>
<protein>
    <recommendedName>
        <fullName evidence="9">Rad21/Rec8-like protein N-terminal domain-containing protein</fullName>
    </recommendedName>
</protein>
<comment type="subcellular location">
    <subcellularLocation>
        <location evidence="1">Nucleus</location>
    </subcellularLocation>
</comment>
<comment type="caution">
    <text evidence="7">The sequence shown here is derived from an EMBL/GenBank/DDBJ whole genome shotgun (WGS) entry which is preliminary data.</text>
</comment>
<dbReference type="AlphaFoldDB" id="A0A830HGL2"/>
<sequence>MFYSTQILTRKGPLGTIWVAAHLDKKLKRTQIFETNIDVSVDSIMFPEAPLALRLSGQLLLGVVRIYSRKVNYLALDSQDTLLKIKNTYRVAGAEGNAVDMPTVDDDGQFLTVTLPENYGQLDFYANQAGLHDVYLTTTGPALPTASAANPAITGSATPAHSGAAASDFEPMLTPFSAGGAGDDEDVDAEKLRRRSSGVSDVDVERLRRDSLASPGVASLPADDDLMLPTPTPRSGAGTARGPDDGEGPAFALDDDALLPMPGGGDDDDLLPSPDNDDGGMPMPFADDDDLLPPPGGDVDDHVNVLPPAGTGTAAEAAQRKQRKPAASRKRRAQVDSASTMPNATIRRNLKDTSFCTLAPPEKRARLGRSASEMRAFVLGTTSSFAPGAMRTASAFVERRNALSSAPVSAAAAAAATPAGGGAPTPGTDDGFAPSPEYDDDAAPLPMGDLDDDMPLPMDNLDDDEQVVAAAVEDAGAAAYLGVEDEQPIGDGDEDAAAGGTVVTKRARVVLAKIVEAQDASPARAAPSRRRGGETPAKTATVDADEILLKAPGVTRRQAAQAFFDLLVLKSKDKIELEQEKAFSHLFVSAR</sequence>
<dbReference type="GO" id="GO:0003682">
    <property type="term" value="F:chromatin binding"/>
    <property type="evidence" value="ECO:0007669"/>
    <property type="project" value="TreeGrafter"/>
</dbReference>
<keyword evidence="8" id="KW-1185">Reference proteome</keyword>
<evidence type="ECO:0000256" key="4">
    <source>
        <dbReference type="SAM" id="MobiDB-lite"/>
    </source>
</evidence>
<evidence type="ECO:0000256" key="3">
    <source>
        <dbReference type="ARBA" id="ARBA00023242"/>
    </source>
</evidence>
<feature type="compositionally biased region" description="Low complexity" evidence="4">
    <location>
        <begin position="307"/>
        <end position="317"/>
    </location>
</feature>
<dbReference type="Proteomes" id="UP000660262">
    <property type="component" value="Unassembled WGS sequence"/>
</dbReference>
<feature type="compositionally biased region" description="Acidic residues" evidence="4">
    <location>
        <begin position="265"/>
        <end position="278"/>
    </location>
</feature>
<evidence type="ECO:0008006" key="9">
    <source>
        <dbReference type="Google" id="ProtNLM"/>
    </source>
</evidence>
<dbReference type="OrthoDB" id="10071381at2759"/>
<evidence type="ECO:0000259" key="6">
    <source>
        <dbReference type="Pfam" id="PF04825"/>
    </source>
</evidence>
<feature type="region of interest" description="Disordered" evidence="4">
    <location>
        <begin position="157"/>
        <end position="348"/>
    </location>
</feature>
<feature type="domain" description="Rad21/Rec8-like protein C-terminal eukaryotic" evidence="5">
    <location>
        <begin position="548"/>
        <end position="590"/>
    </location>
</feature>
<evidence type="ECO:0000313" key="7">
    <source>
        <dbReference type="EMBL" id="GHP04449.1"/>
    </source>
</evidence>